<feature type="domain" description="SAM" evidence="9">
    <location>
        <begin position="1"/>
        <end position="62"/>
    </location>
</feature>
<reference evidence="10" key="1">
    <citation type="submission" date="2022-07" db="EMBL/GenBank/DDBJ databases">
        <title>Phylogenomic reconstructions and comparative analyses of Kickxellomycotina fungi.</title>
        <authorList>
            <person name="Reynolds N.K."/>
            <person name="Stajich J.E."/>
            <person name="Barry K."/>
            <person name="Grigoriev I.V."/>
            <person name="Crous P."/>
            <person name="Smith M.E."/>
        </authorList>
    </citation>
    <scope>NUCLEOTIDE SEQUENCE</scope>
    <source>
        <strain evidence="10">RSA 1196</strain>
    </source>
</reference>
<feature type="compositionally biased region" description="Polar residues" evidence="7">
    <location>
        <begin position="1453"/>
        <end position="1469"/>
    </location>
</feature>
<dbReference type="PROSITE" id="PS00107">
    <property type="entry name" value="PROTEIN_KINASE_ATP"/>
    <property type="match status" value="1"/>
</dbReference>
<protein>
    <submittedName>
        <fullName evidence="10">Mitogen-activated protein kinase kinase kinase</fullName>
        <ecNumber evidence="10">2.7.11.25</ecNumber>
    </submittedName>
</protein>
<feature type="compositionally biased region" description="Polar residues" evidence="7">
    <location>
        <begin position="1169"/>
        <end position="1186"/>
    </location>
</feature>
<feature type="compositionally biased region" description="Polar residues" evidence="7">
    <location>
        <begin position="904"/>
        <end position="943"/>
    </location>
</feature>
<dbReference type="InterPro" id="IPR000719">
    <property type="entry name" value="Prot_kinase_dom"/>
</dbReference>
<dbReference type="EMBL" id="JANBPY010000643">
    <property type="protein sequence ID" value="KAJ1964975.1"/>
    <property type="molecule type" value="Genomic_DNA"/>
</dbReference>
<feature type="compositionally biased region" description="Low complexity" evidence="7">
    <location>
        <begin position="1009"/>
        <end position="1022"/>
    </location>
</feature>
<dbReference type="PROSITE" id="PS50011">
    <property type="entry name" value="PROTEIN_KINASE_DOM"/>
    <property type="match status" value="1"/>
</dbReference>
<name>A0A9W8E3I3_9FUNG</name>
<feature type="region of interest" description="Disordered" evidence="7">
    <location>
        <begin position="1267"/>
        <end position="1306"/>
    </location>
</feature>
<feature type="region of interest" description="Disordered" evidence="7">
    <location>
        <begin position="1634"/>
        <end position="1689"/>
    </location>
</feature>
<evidence type="ECO:0000256" key="3">
    <source>
        <dbReference type="ARBA" id="ARBA00022741"/>
    </source>
</evidence>
<feature type="region of interest" description="Disordered" evidence="7">
    <location>
        <begin position="1441"/>
        <end position="1503"/>
    </location>
</feature>
<dbReference type="GO" id="GO:0000196">
    <property type="term" value="P:cell integrity MAPK cascade"/>
    <property type="evidence" value="ECO:0007669"/>
    <property type="project" value="UniProtKB-ARBA"/>
</dbReference>
<dbReference type="EC" id="2.7.11.25" evidence="10"/>
<keyword evidence="3 6" id="KW-0547">Nucleotide-binding</keyword>
<feature type="region of interest" description="Disordered" evidence="7">
    <location>
        <begin position="904"/>
        <end position="975"/>
    </location>
</feature>
<comment type="caution">
    <text evidence="10">The sequence shown here is derived from an EMBL/GenBank/DDBJ whole genome shotgun (WGS) entry which is preliminary data.</text>
</comment>
<dbReference type="CDD" id="cd09487">
    <property type="entry name" value="SAM_superfamily"/>
    <property type="match status" value="1"/>
</dbReference>
<evidence type="ECO:0000256" key="4">
    <source>
        <dbReference type="ARBA" id="ARBA00022777"/>
    </source>
</evidence>
<feature type="compositionally biased region" description="Low complexity" evidence="7">
    <location>
        <begin position="1033"/>
        <end position="1044"/>
    </location>
</feature>
<feature type="region of interest" description="Disordered" evidence="7">
    <location>
        <begin position="266"/>
        <end position="296"/>
    </location>
</feature>
<feature type="region of interest" description="Disordered" evidence="7">
    <location>
        <begin position="336"/>
        <end position="422"/>
    </location>
</feature>
<dbReference type="PANTHER" id="PTHR48016:SF48">
    <property type="entry name" value="SERINE_THREONINE-PROTEIN KINASE BCK1_SLK1_SSP31"/>
    <property type="match status" value="1"/>
</dbReference>
<dbReference type="InterPro" id="IPR013761">
    <property type="entry name" value="SAM/pointed_sf"/>
</dbReference>
<feature type="compositionally biased region" description="Low complexity" evidence="7">
    <location>
        <begin position="813"/>
        <end position="832"/>
    </location>
</feature>
<feature type="region of interest" description="Disordered" evidence="7">
    <location>
        <begin position="1520"/>
        <end position="1553"/>
    </location>
</feature>
<feature type="compositionally biased region" description="Polar residues" evidence="7">
    <location>
        <begin position="1118"/>
        <end position="1133"/>
    </location>
</feature>
<evidence type="ECO:0000256" key="1">
    <source>
        <dbReference type="ARBA" id="ARBA00006529"/>
    </source>
</evidence>
<dbReference type="InterPro" id="IPR017441">
    <property type="entry name" value="Protein_kinase_ATP_BS"/>
</dbReference>
<dbReference type="GO" id="GO:0004709">
    <property type="term" value="F:MAP kinase kinase kinase activity"/>
    <property type="evidence" value="ECO:0007669"/>
    <property type="project" value="UniProtKB-EC"/>
</dbReference>
<feature type="region of interest" description="Disordered" evidence="7">
    <location>
        <begin position="709"/>
        <end position="761"/>
    </location>
</feature>
<feature type="region of interest" description="Disordered" evidence="7">
    <location>
        <begin position="1327"/>
        <end position="1386"/>
    </location>
</feature>
<feature type="binding site" evidence="6">
    <location>
        <position position="1746"/>
    </location>
    <ligand>
        <name>ATP</name>
        <dbReference type="ChEBI" id="CHEBI:30616"/>
    </ligand>
</feature>
<keyword evidence="5 6" id="KW-0067">ATP-binding</keyword>
<dbReference type="PANTHER" id="PTHR48016">
    <property type="entry name" value="MAP KINASE KINASE KINASE SSK2-RELATED-RELATED"/>
    <property type="match status" value="1"/>
</dbReference>
<feature type="region of interest" description="Disordered" evidence="7">
    <location>
        <begin position="94"/>
        <end position="243"/>
    </location>
</feature>
<feature type="compositionally biased region" description="Polar residues" evidence="7">
    <location>
        <begin position="398"/>
        <end position="415"/>
    </location>
</feature>
<dbReference type="InterPro" id="IPR008271">
    <property type="entry name" value="Ser/Thr_kinase_AS"/>
</dbReference>
<dbReference type="SMART" id="SM00220">
    <property type="entry name" value="S_TKc"/>
    <property type="match status" value="1"/>
</dbReference>
<keyword evidence="11" id="KW-1185">Reference proteome</keyword>
<dbReference type="InterPro" id="IPR011009">
    <property type="entry name" value="Kinase-like_dom_sf"/>
</dbReference>
<comment type="similarity">
    <text evidence="1">Belongs to the protein kinase superfamily. STE Ser/Thr protein kinase family. MAP kinase kinase kinase subfamily.</text>
</comment>
<evidence type="ECO:0000259" key="8">
    <source>
        <dbReference type="PROSITE" id="PS50011"/>
    </source>
</evidence>
<sequence>MSNVLQWLKESGFAHYAPAFYSHKIYGEAFVRLSQDKLRQMGIPTLHDRTRLLGAVRWVTSNGAGSGMYLPRAHSTHTTTPALGVQIPERPPVPGFADPEGQWDASNPNMQEAYSGTHSPKLSAFLQNKPLPDIPGGPARSRQGSCSSAPISPLSINSQGRGADASLTLPESQVGLRERDSWGTTKGAVPPPPSITRAGTFNTSPHIAPHLANHTGRGGPKSAPLHHHPALGPPTSTDITKDSPLPTLPFVTYHQYGKGLAKVQYDAPPDALGHRKRSAPQNTLPPPDPTSPSQAKHLANTSAYISLSSDHLPLRTSEAGPTPVANVPAAAAPSPFYSPHGPVPNSGSTGRPALPDDLSLFPRSSSLNYTQAGDYHHVNPVGGPGDPSGVMVPLRESSVGQTKPSRQSPLRTTPQGYPLNTHPNQTVAIRSRGAVPNAPTHPYNTWGSRGDQREAYLKAVKEGALPPGQGQGSNKFFNTLFKPFHSSRRKSIYGAIGKEGAESNRSLPSNGGSGGTPVGQHAGSGNACGGVTAARLFSVQVRLESELRFATVDIASVSNGAAIRERLCHVIGVDPNSDLYTIWTEPPLAQEQLPTDPMGEGPLSDDEIWTFSQRGQHMDAPSVRFVVSMTRTPIHAPPASPLPPSVGKQAVHVAHHYQRMHQPHASPVVGESREYHRTSPALGYSSSGTSLRLSDPPAVYWTDEMAAQNKAGGNGQHHWEGLPPFAPPPQRNSGGGSGPSSHGGDPNRLSDYGSDTSDTGAVVGFEQSGRWDYLAAANKPEDPVSLSELSMQELQRMATRPHPRQGTYPLTRPPSYAYRSSRSSLSNSSPTGRSPPPSAIFNPNDRLSTSSISSVHSLRDSGHGSLVSHPPADDLKSPRLNASVRHSSGARRSAVVLTIDTTVSTQGKESTSGRIPYHRTSSNLSSPHGTLLSGGQQTASHPSSPAYKPTKPSPGIRPDDSSTNTKRESPMSPRAWNMLFPNQHVMPSELPSGISGKASAHATELWHGASSSSTTNANAASSPVISGKPTPPASSSSQTPAGTTNSATPQYLDLWGPPLPSVSASSSAATLAKSTELWSQPIVPAGEKAESSGASSRAAIEAAFNRARFEAASRGASPITNSPNPASPATSLLSPGPPAQMDTSEADSTGGRKLTAGTAQKESEVPDQVSPTETSAPSFNNDTSASPVEAQKRSPITPSRPSLDSTSSRCSVYYDATDMIAQIDQALENSNPYDATPHAPPPMPSGLPAKLAQGMKLAPKSVNALKQPWESRHSRSTSASSIPTPQEVVSEFPSGHSPNGSFGSRARARARTGVILTPDQVNRLFAQEGDKHWNNTPERPLSRKSTTTDRPLVSCKSLSRRPTTASQKPVDNNWESTTGESWTQRPTTDLMSKNLDVFFPHHDLDKPTVQPLDIALVPETESEVEKHPTLGEVEQEIALSTTVAEPPEIVPPSTETSSLPGNKTDSVSGEETERPVAPPLSRLNSTSYKLTARPSTRRNKQNVRRIVQDAQRRRHFIEQHFIQRQTSVQRSSAAQDSGGKSQRPSTPPPAAMVTATPRIYGQPMSSTTSLDSVSTASTGASAVITVPDPGGRPKSKLVSIPLPPVGTPPHVDDVATPPVLPGLLRRKSTRLWGAKITEVEPGQTPDNKSSTNGEKASPTPQEESAAAQSWETPDVAPSTSSAEESISDKARYRRTLEPLIQVVGHQAANKHTVNMEWMKGKMIGQGSFGKVFLAINRSTGEFMAVKQIELPQAKSEIVDKRQRAMIKALYDETEILKDLDDEHIVSYLGFQVTRLTMNIFLEYVAGGSIASLIKQHGPLAEPVMQSFCYQTLCGLDYIHSCNLLHRDIKGANILVDENGVCKISDFGISKRNDYQFAYDNNSRMSVQGTFFWMAPEVVREEGYSAKVDIWSFGCLVLEMWSGRRPWISLNEIQAVYKLRSDIAPPLPDEIVPECADLIKTCFRPRPEDRPRAVELLKHPFCQVDPGFNYLDYYDPPEAVDEYAEEDFRPLD</sequence>
<feature type="domain" description="Protein kinase" evidence="8">
    <location>
        <begin position="1717"/>
        <end position="1981"/>
    </location>
</feature>
<dbReference type="Gene3D" id="1.10.150.50">
    <property type="entry name" value="Transcription Factor, Ets-1"/>
    <property type="match status" value="1"/>
</dbReference>
<dbReference type="PROSITE" id="PS50105">
    <property type="entry name" value="SAM_DOMAIN"/>
    <property type="match status" value="1"/>
</dbReference>
<evidence type="ECO:0000259" key="9">
    <source>
        <dbReference type="PROSITE" id="PS50105"/>
    </source>
</evidence>
<feature type="compositionally biased region" description="Polar residues" evidence="7">
    <location>
        <begin position="1194"/>
        <end position="1208"/>
    </location>
</feature>
<dbReference type="Pfam" id="PF07647">
    <property type="entry name" value="SAM_2"/>
    <property type="match status" value="1"/>
</dbReference>
<dbReference type="InterPro" id="IPR001660">
    <property type="entry name" value="SAM"/>
</dbReference>
<feature type="compositionally biased region" description="Polar residues" evidence="7">
    <location>
        <begin position="1356"/>
        <end position="1386"/>
    </location>
</feature>
<dbReference type="PROSITE" id="PS00108">
    <property type="entry name" value="PROTEIN_KINASE_ST"/>
    <property type="match status" value="1"/>
</dbReference>
<feature type="compositionally biased region" description="Polar residues" evidence="7">
    <location>
        <begin position="1522"/>
        <end position="1543"/>
    </location>
</feature>
<dbReference type="Proteomes" id="UP001150925">
    <property type="component" value="Unassembled WGS sequence"/>
</dbReference>
<dbReference type="SUPFAM" id="SSF47769">
    <property type="entry name" value="SAM/Pointed domain"/>
    <property type="match status" value="1"/>
</dbReference>
<organism evidence="10 11">
    <name type="scientific">Dispira parvispora</name>
    <dbReference type="NCBI Taxonomy" id="1520584"/>
    <lineage>
        <taxon>Eukaryota</taxon>
        <taxon>Fungi</taxon>
        <taxon>Fungi incertae sedis</taxon>
        <taxon>Zoopagomycota</taxon>
        <taxon>Kickxellomycotina</taxon>
        <taxon>Dimargaritomycetes</taxon>
        <taxon>Dimargaritales</taxon>
        <taxon>Dimargaritaceae</taxon>
        <taxon>Dispira</taxon>
    </lineage>
</organism>
<gene>
    <name evidence="10" type="primary">BCK1</name>
    <name evidence="10" type="ORF">IWQ62_002779</name>
</gene>
<feature type="region of interest" description="Disordered" evidence="7">
    <location>
        <begin position="987"/>
        <end position="1054"/>
    </location>
</feature>
<feature type="compositionally biased region" description="Polar residues" evidence="7">
    <location>
        <begin position="142"/>
        <end position="160"/>
    </location>
</feature>
<keyword evidence="2 10" id="KW-0808">Transferase</keyword>
<dbReference type="OrthoDB" id="266718at2759"/>
<evidence type="ECO:0000256" key="2">
    <source>
        <dbReference type="ARBA" id="ARBA00022679"/>
    </source>
</evidence>
<dbReference type="FunFam" id="1.10.510.10:FF:000182">
    <property type="entry name" value="MAP kinase kinase kinase mkh1"/>
    <property type="match status" value="1"/>
</dbReference>
<feature type="compositionally biased region" description="Polar residues" evidence="7">
    <location>
        <begin position="104"/>
        <end position="120"/>
    </location>
</feature>
<dbReference type="SUPFAM" id="SSF56112">
    <property type="entry name" value="Protein kinase-like (PK-like)"/>
    <property type="match status" value="1"/>
</dbReference>
<feature type="region of interest" description="Disordered" evidence="7">
    <location>
        <begin position="500"/>
        <end position="523"/>
    </location>
</feature>
<feature type="region of interest" description="Disordered" evidence="7">
    <location>
        <begin position="793"/>
        <end position="892"/>
    </location>
</feature>
<feature type="region of interest" description="Disordered" evidence="7">
    <location>
        <begin position="1114"/>
        <end position="1208"/>
    </location>
</feature>
<dbReference type="Gene3D" id="3.30.200.20">
    <property type="entry name" value="Phosphorylase Kinase, domain 1"/>
    <property type="match status" value="1"/>
</dbReference>
<keyword evidence="4 10" id="KW-0418">Kinase</keyword>
<accession>A0A9W8E3I3</accession>
<evidence type="ECO:0000256" key="7">
    <source>
        <dbReference type="SAM" id="MobiDB-lite"/>
    </source>
</evidence>
<feature type="compositionally biased region" description="Polar residues" evidence="7">
    <location>
        <begin position="1644"/>
        <end position="1684"/>
    </location>
</feature>
<feature type="compositionally biased region" description="Polar residues" evidence="7">
    <location>
        <begin position="362"/>
        <end position="371"/>
    </location>
</feature>
<evidence type="ECO:0000256" key="5">
    <source>
        <dbReference type="ARBA" id="ARBA00022840"/>
    </source>
</evidence>
<dbReference type="GO" id="GO:0005524">
    <property type="term" value="F:ATP binding"/>
    <property type="evidence" value="ECO:0007669"/>
    <property type="project" value="UniProtKB-UniRule"/>
</dbReference>
<dbReference type="Gene3D" id="1.10.510.10">
    <property type="entry name" value="Transferase(Phosphotransferase) domain 1"/>
    <property type="match status" value="1"/>
</dbReference>
<feature type="region of interest" description="Disordered" evidence="7">
    <location>
        <begin position="662"/>
        <end position="690"/>
    </location>
</feature>
<dbReference type="InterPro" id="IPR050538">
    <property type="entry name" value="MAP_kinase_kinase_kinase"/>
</dbReference>
<dbReference type="Pfam" id="PF00069">
    <property type="entry name" value="Pkinase"/>
    <property type="match status" value="1"/>
</dbReference>
<proteinExistence type="inferred from homology"/>
<evidence type="ECO:0000313" key="11">
    <source>
        <dbReference type="Proteomes" id="UP001150925"/>
    </source>
</evidence>
<feature type="compositionally biased region" description="Basic and acidic residues" evidence="7">
    <location>
        <begin position="957"/>
        <end position="969"/>
    </location>
</feature>
<evidence type="ECO:0000256" key="6">
    <source>
        <dbReference type="PROSITE-ProRule" id="PRU10141"/>
    </source>
</evidence>
<evidence type="ECO:0000313" key="10">
    <source>
        <dbReference type="EMBL" id="KAJ1964975.1"/>
    </source>
</evidence>
<dbReference type="FunFam" id="3.30.200.20:FF:000387">
    <property type="entry name" value="Serine/threonine-protein kinase STE11"/>
    <property type="match status" value="1"/>
</dbReference>